<dbReference type="RefSeq" id="WP_354367582.1">
    <property type="nucleotide sequence ID" value="NZ_JBEPMA010000004.1"/>
</dbReference>
<proteinExistence type="predicted"/>
<evidence type="ECO:0000313" key="1">
    <source>
        <dbReference type="EMBL" id="MET3617281.1"/>
    </source>
</evidence>
<sequence>MLNIRAHHILCTENFVGEGYSDSFSKNMSKIISKLKENPKVRLIASVDDICKACPENDGKRCSDYEKVKNYDLKVLEYLGLFKNQIINWDDVKKASHDIIFKGHRRTEICEDCKWNGLCLEIESSKFKRR</sequence>
<dbReference type="Proteomes" id="UP001549162">
    <property type="component" value="Unassembled WGS sequence"/>
</dbReference>
<evidence type="ECO:0008006" key="3">
    <source>
        <dbReference type="Google" id="ProtNLM"/>
    </source>
</evidence>
<comment type="caution">
    <text evidence="1">The sequence shown here is derived from an EMBL/GenBank/DDBJ whole genome shotgun (WGS) entry which is preliminary data.</text>
</comment>
<protein>
    <recommendedName>
        <fullName evidence="3">DUF1284 domain-containing protein</fullName>
    </recommendedName>
</protein>
<accession>A0ABV2J918</accession>
<name>A0ABV2J918_9FIRM</name>
<gene>
    <name evidence="1" type="ORF">ABID14_000910</name>
</gene>
<reference evidence="1 2" key="1">
    <citation type="submission" date="2024-06" db="EMBL/GenBank/DDBJ databases">
        <title>Genomic Encyclopedia of Type Strains, Phase IV (KMG-IV): sequencing the most valuable type-strain genomes for metagenomic binning, comparative biology and taxonomic classification.</title>
        <authorList>
            <person name="Goeker M."/>
        </authorList>
    </citation>
    <scope>NUCLEOTIDE SEQUENCE [LARGE SCALE GENOMIC DNA]</scope>
    <source>
        <strain evidence="1 2">DSM 21460</strain>
    </source>
</reference>
<organism evidence="1 2">
    <name type="scientific">Peptoniphilus olsenii</name>
    <dbReference type="NCBI Taxonomy" id="411570"/>
    <lineage>
        <taxon>Bacteria</taxon>
        <taxon>Bacillati</taxon>
        <taxon>Bacillota</taxon>
        <taxon>Tissierellia</taxon>
        <taxon>Tissierellales</taxon>
        <taxon>Peptoniphilaceae</taxon>
        <taxon>Peptoniphilus</taxon>
    </lineage>
</organism>
<evidence type="ECO:0000313" key="2">
    <source>
        <dbReference type="Proteomes" id="UP001549162"/>
    </source>
</evidence>
<dbReference type="EMBL" id="JBEPMA010000004">
    <property type="protein sequence ID" value="MET3617281.1"/>
    <property type="molecule type" value="Genomic_DNA"/>
</dbReference>
<dbReference type="Pfam" id="PF06935">
    <property type="entry name" value="DUF1284"/>
    <property type="match status" value="1"/>
</dbReference>
<keyword evidence="2" id="KW-1185">Reference proteome</keyword>
<dbReference type="InterPro" id="IPR009702">
    <property type="entry name" value="DUF1284"/>
</dbReference>